<sequence>MYKRTVDLHVHTDNSPDGNHSAMFICEKAELTGLRALAFCDHCEIDSFYQD</sequence>
<reference evidence="2" key="1">
    <citation type="journal article" date="2013" name="Environ. Microbiol.">
        <title>Microbiota from the distal guts of lean and obese adolescents exhibit partial functional redundancy besides clear differences in community structure.</title>
        <authorList>
            <person name="Ferrer M."/>
            <person name="Ruiz A."/>
            <person name="Lanza F."/>
            <person name="Haange S.B."/>
            <person name="Oberbach A."/>
            <person name="Till H."/>
            <person name="Bargiela R."/>
            <person name="Campoy C."/>
            <person name="Segura M.T."/>
            <person name="Richter M."/>
            <person name="von Bergen M."/>
            <person name="Seifert J."/>
            <person name="Suarez A."/>
        </authorList>
    </citation>
    <scope>NUCLEOTIDE SEQUENCE</scope>
</reference>
<dbReference type="InterPro" id="IPR004013">
    <property type="entry name" value="PHP_dom"/>
</dbReference>
<accession>K1SWJ8</accession>
<organism evidence="2">
    <name type="scientific">human gut metagenome</name>
    <dbReference type="NCBI Taxonomy" id="408170"/>
    <lineage>
        <taxon>unclassified sequences</taxon>
        <taxon>metagenomes</taxon>
        <taxon>organismal metagenomes</taxon>
    </lineage>
</organism>
<feature type="non-terminal residue" evidence="2">
    <location>
        <position position="51"/>
    </location>
</feature>
<evidence type="ECO:0000259" key="1">
    <source>
        <dbReference type="Pfam" id="PF02811"/>
    </source>
</evidence>
<dbReference type="EMBL" id="AJWZ01006445">
    <property type="protein sequence ID" value="EKC59744.1"/>
    <property type="molecule type" value="Genomic_DNA"/>
</dbReference>
<dbReference type="InterPro" id="IPR016195">
    <property type="entry name" value="Pol/histidinol_Pase-like"/>
</dbReference>
<dbReference type="Gene3D" id="3.20.20.140">
    <property type="entry name" value="Metal-dependent hydrolases"/>
    <property type="match status" value="1"/>
</dbReference>
<dbReference type="SUPFAM" id="SSF89550">
    <property type="entry name" value="PHP domain-like"/>
    <property type="match status" value="1"/>
</dbReference>
<proteinExistence type="predicted"/>
<feature type="domain" description="PHP" evidence="1">
    <location>
        <begin position="7"/>
        <end position="49"/>
    </location>
</feature>
<protein>
    <submittedName>
        <fullName evidence="2">Protein containing PHP</fullName>
    </submittedName>
</protein>
<dbReference type="AlphaFoldDB" id="K1SWJ8"/>
<comment type="caution">
    <text evidence="2">The sequence shown here is derived from an EMBL/GenBank/DDBJ whole genome shotgun (WGS) entry which is preliminary data.</text>
</comment>
<dbReference type="Pfam" id="PF02811">
    <property type="entry name" value="PHP"/>
    <property type="match status" value="1"/>
</dbReference>
<dbReference type="GO" id="GO:0003824">
    <property type="term" value="F:catalytic activity"/>
    <property type="evidence" value="ECO:0007669"/>
    <property type="project" value="InterPro"/>
</dbReference>
<name>K1SWJ8_9ZZZZ</name>
<gene>
    <name evidence="2" type="ORF">OBE_09339</name>
</gene>
<evidence type="ECO:0000313" key="2">
    <source>
        <dbReference type="EMBL" id="EKC59744.1"/>
    </source>
</evidence>